<dbReference type="RefSeq" id="WP_110185971.1">
    <property type="nucleotide sequence ID" value="NZ_CP177354.1"/>
</dbReference>
<evidence type="ECO:0000256" key="2">
    <source>
        <dbReference type="ARBA" id="ARBA00001974"/>
    </source>
</evidence>
<gene>
    <name evidence="9" type="ORF">WH50_03065</name>
</gene>
<dbReference type="Proteomes" id="UP000248090">
    <property type="component" value="Unassembled WGS sequence"/>
</dbReference>
<dbReference type="NCBIfam" id="NF007955">
    <property type="entry name" value="PRK10674.1"/>
    <property type="match status" value="1"/>
</dbReference>
<dbReference type="Pfam" id="PF03441">
    <property type="entry name" value="FAD_binding_7"/>
    <property type="match status" value="1"/>
</dbReference>
<keyword evidence="4 7" id="KW-0285">Flavoprotein</keyword>
<dbReference type="InterPro" id="IPR006050">
    <property type="entry name" value="DNA_photolyase_N"/>
</dbReference>
<comment type="similarity">
    <text evidence="7">Belongs to the DNA photolyase family.</text>
</comment>
<dbReference type="PROSITE" id="PS00394">
    <property type="entry name" value="DNA_PHOTOLYASES_1_1"/>
    <property type="match status" value="1"/>
</dbReference>
<proteinExistence type="inferred from homology"/>
<dbReference type="InterPro" id="IPR036134">
    <property type="entry name" value="Crypto/Photolyase_FAD-like_sf"/>
</dbReference>
<dbReference type="PRINTS" id="PR00147">
    <property type="entry name" value="DNAPHOTLYASE"/>
</dbReference>
<evidence type="ECO:0000256" key="3">
    <source>
        <dbReference type="ARBA" id="ARBA00005862"/>
    </source>
</evidence>
<keyword evidence="6 7" id="KW-0157">Chromophore</keyword>
<evidence type="ECO:0000313" key="10">
    <source>
        <dbReference type="Proteomes" id="UP000248090"/>
    </source>
</evidence>
<dbReference type="InterPro" id="IPR036155">
    <property type="entry name" value="Crypto/Photolyase_N_sf"/>
</dbReference>
<comment type="cofactor">
    <cofactor evidence="1">
        <name>(6R)-5,10-methylene-5,6,7,8-tetrahydrofolate</name>
        <dbReference type="ChEBI" id="CHEBI:15636"/>
    </cofactor>
</comment>
<sequence length="469" mass="53441">MQLVWFRNDLRTLDNTALYYACKRGQPVTAVVAITPEQWQSHGDAPVKQSLYYRSLLTLKSSLAQLNIPLKVIETANFTGLPQQILDLSLQLGCTAIHMNRHYEWNERQCEEELARLAVQAGIEIQRYTDQVFHEPGSVLTGKGEYYTVFTPFKKNIWPTLTQQPPQSYPVPPACPASAVTADGIPCWLEADEAGLRADLWPAGEEEAIRRLELFVERKLPLYGQLRDIPSQPGTSTLSPYLALGIISPRTCLHYALSRLPEARAHQGAEAWINELIWRDFYKHILVGFPRVSKHRAFKQDTEALAWRHSDSDLQRWQQGQTGYPLVDAAMRQLNQTGWMHNRLRMVTAMFLSKHLLLDWRLGEAYFMSKLVDGDLAANNGGWQWSASTGTDAAPYFRIFNPVSQSEKFDPEGRFIRRFVPELAHLDNKTIHSPWLAGKVANYPAPMVDHKFARQRVLDSFQALKEISA</sequence>
<evidence type="ECO:0000313" key="9">
    <source>
        <dbReference type="EMBL" id="PXF32707.1"/>
    </source>
</evidence>
<accession>A0ABX5M1E9</accession>
<evidence type="ECO:0000256" key="6">
    <source>
        <dbReference type="ARBA" id="ARBA00022991"/>
    </source>
</evidence>
<evidence type="ECO:0000256" key="5">
    <source>
        <dbReference type="ARBA" id="ARBA00022827"/>
    </source>
</evidence>
<evidence type="ECO:0000256" key="4">
    <source>
        <dbReference type="ARBA" id="ARBA00022630"/>
    </source>
</evidence>
<comment type="caution">
    <text evidence="9">The sequence shown here is derived from an EMBL/GenBank/DDBJ whole genome shotgun (WGS) entry which is preliminary data.</text>
</comment>
<name>A0ABX5M1E9_9GAMM</name>
<dbReference type="Gene3D" id="1.25.40.80">
    <property type="match status" value="1"/>
</dbReference>
<dbReference type="PROSITE" id="PS51645">
    <property type="entry name" value="PHR_CRY_ALPHA_BETA"/>
    <property type="match status" value="1"/>
</dbReference>
<dbReference type="Gene3D" id="3.40.50.620">
    <property type="entry name" value="HUPs"/>
    <property type="match status" value="1"/>
</dbReference>
<evidence type="ECO:0000256" key="7">
    <source>
        <dbReference type="RuleBase" id="RU004182"/>
    </source>
</evidence>
<dbReference type="SUPFAM" id="SSF52425">
    <property type="entry name" value="Cryptochrome/photolyase, N-terminal domain"/>
    <property type="match status" value="1"/>
</dbReference>
<dbReference type="SUPFAM" id="SSF48173">
    <property type="entry name" value="Cryptochrome/photolyase FAD-binding domain"/>
    <property type="match status" value="1"/>
</dbReference>
<reference evidence="9 10" key="1">
    <citation type="submission" date="2015-03" db="EMBL/GenBank/DDBJ databases">
        <authorList>
            <person name="Krishnan R."/>
            <person name="Midha S."/>
            <person name="Patil P.B."/>
            <person name="Rameshkumar N."/>
        </authorList>
    </citation>
    <scope>NUCLEOTIDE SEQUENCE [LARGE SCALE GENOMIC DNA]</scope>
    <source>
        <strain evidence="9 10">L1E11</strain>
    </source>
</reference>
<feature type="domain" description="Photolyase/cryptochrome alpha/beta" evidence="8">
    <location>
        <begin position="1"/>
        <end position="133"/>
    </location>
</feature>
<organism evidence="9 10">
    <name type="scientific">Pokkaliibacter plantistimulans</name>
    <dbReference type="NCBI Taxonomy" id="1635171"/>
    <lineage>
        <taxon>Bacteria</taxon>
        <taxon>Pseudomonadati</taxon>
        <taxon>Pseudomonadota</taxon>
        <taxon>Gammaproteobacteria</taxon>
        <taxon>Oceanospirillales</taxon>
        <taxon>Balneatrichaceae</taxon>
        <taxon>Pokkaliibacter</taxon>
    </lineage>
</organism>
<keyword evidence="10" id="KW-1185">Reference proteome</keyword>
<dbReference type="PANTHER" id="PTHR11455:SF9">
    <property type="entry name" value="CRYPTOCHROME CIRCADIAN CLOCK 5 ISOFORM X1"/>
    <property type="match status" value="1"/>
</dbReference>
<dbReference type="InterPro" id="IPR002081">
    <property type="entry name" value="Cryptochrome/DNA_photolyase_1"/>
</dbReference>
<dbReference type="Gene3D" id="1.10.579.10">
    <property type="entry name" value="DNA Cyclobutane Dipyrimidine Photolyase, subunit A, domain 3"/>
    <property type="match status" value="1"/>
</dbReference>
<evidence type="ECO:0000256" key="1">
    <source>
        <dbReference type="ARBA" id="ARBA00001932"/>
    </source>
</evidence>
<evidence type="ECO:0000259" key="8">
    <source>
        <dbReference type="PROSITE" id="PS51645"/>
    </source>
</evidence>
<dbReference type="EMBL" id="LAPT01000010">
    <property type="protein sequence ID" value="PXF32707.1"/>
    <property type="molecule type" value="Genomic_DNA"/>
</dbReference>
<keyword evidence="5 7" id="KW-0274">FAD</keyword>
<dbReference type="Pfam" id="PF00875">
    <property type="entry name" value="DNA_photolyase"/>
    <property type="match status" value="1"/>
</dbReference>
<comment type="similarity">
    <text evidence="3">Belongs to the DNA photolyase class-1 family.</text>
</comment>
<dbReference type="InterPro" id="IPR018394">
    <property type="entry name" value="DNA_photolyase_1_CS_C"/>
</dbReference>
<dbReference type="PANTHER" id="PTHR11455">
    <property type="entry name" value="CRYPTOCHROME"/>
    <property type="match status" value="1"/>
</dbReference>
<dbReference type="InterPro" id="IPR014729">
    <property type="entry name" value="Rossmann-like_a/b/a_fold"/>
</dbReference>
<dbReference type="InterPro" id="IPR005101">
    <property type="entry name" value="Cryptochr/Photolyase_FAD-bd"/>
</dbReference>
<comment type="cofactor">
    <cofactor evidence="2">
        <name>FAD</name>
        <dbReference type="ChEBI" id="CHEBI:57692"/>
    </cofactor>
</comment>
<protein>
    <recommendedName>
        <fullName evidence="8">Photolyase/cryptochrome alpha/beta domain-containing protein</fullName>
    </recommendedName>
</protein>